<dbReference type="GeneID" id="25372018"/>
<sequence>MTLRPVPEQLRSRAQSAKTSLGAKRHTDGWVLPEQSTSFALEGTWTNVDLDVTPLISDIVSSSCFMIALPGVISASAWKPLYVDFSSWQTRRVSLHIDVAALYRPEGSIGPAMPGLAHKIAPSLDIGGAQYVSDLSLPQSTLQSLNHGRPPKVLWTSIYCQRIRTCMRRWSSRSSLRKHEVKETEFEQGPSMEVRILAVQRVPTVHKLLYADSMYVCAPRPRLQRLRVAQTLNLVGPVEHKVSRSNTCAQRH</sequence>
<organism evidence="2 3">
    <name type="scientific">Aureobasidium subglaciale (strain EXF-2481)</name>
    <name type="common">Aureobasidium pullulans var. subglaciale</name>
    <dbReference type="NCBI Taxonomy" id="1043005"/>
    <lineage>
        <taxon>Eukaryota</taxon>
        <taxon>Fungi</taxon>
        <taxon>Dikarya</taxon>
        <taxon>Ascomycota</taxon>
        <taxon>Pezizomycotina</taxon>
        <taxon>Dothideomycetes</taxon>
        <taxon>Dothideomycetidae</taxon>
        <taxon>Dothideales</taxon>
        <taxon>Saccotheciaceae</taxon>
        <taxon>Aureobasidium</taxon>
    </lineage>
</organism>
<dbReference type="RefSeq" id="XP_013344678.1">
    <property type="nucleotide sequence ID" value="XM_013489224.1"/>
</dbReference>
<dbReference type="EMBL" id="KL584757">
    <property type="protein sequence ID" value="KEQ95912.1"/>
    <property type="molecule type" value="Genomic_DNA"/>
</dbReference>
<name>A0A074YP99_AURSE</name>
<feature type="region of interest" description="Disordered" evidence="1">
    <location>
        <begin position="1"/>
        <end position="22"/>
    </location>
</feature>
<accession>A0A074YP99</accession>
<dbReference type="AlphaFoldDB" id="A0A074YP99"/>
<keyword evidence="3" id="KW-1185">Reference proteome</keyword>
<evidence type="ECO:0000256" key="1">
    <source>
        <dbReference type="SAM" id="MobiDB-lite"/>
    </source>
</evidence>
<gene>
    <name evidence="2" type="ORF">AUEXF2481DRAFT_88071</name>
</gene>
<dbReference type="HOGENOM" id="CLU_1102609_0_0_1"/>
<dbReference type="InParanoid" id="A0A074YP99"/>
<evidence type="ECO:0000313" key="3">
    <source>
        <dbReference type="Proteomes" id="UP000030641"/>
    </source>
</evidence>
<protein>
    <submittedName>
        <fullName evidence="2">Uncharacterized protein</fullName>
    </submittedName>
</protein>
<dbReference type="Proteomes" id="UP000030641">
    <property type="component" value="Unassembled WGS sequence"/>
</dbReference>
<proteinExistence type="predicted"/>
<reference evidence="2 3" key="1">
    <citation type="journal article" date="2014" name="BMC Genomics">
        <title>Genome sequencing of four Aureobasidium pullulans varieties: biotechnological potential, stress tolerance, and description of new species.</title>
        <authorList>
            <person name="Gostin Ar C."/>
            <person name="Ohm R.A."/>
            <person name="Kogej T."/>
            <person name="Sonjak S."/>
            <person name="Turk M."/>
            <person name="Zajc J."/>
            <person name="Zalar P."/>
            <person name="Grube M."/>
            <person name="Sun H."/>
            <person name="Han J."/>
            <person name="Sharma A."/>
            <person name="Chiniquy J."/>
            <person name="Ngan C.Y."/>
            <person name="Lipzen A."/>
            <person name="Barry K."/>
            <person name="Grigoriev I.V."/>
            <person name="Gunde-Cimerman N."/>
        </authorList>
    </citation>
    <scope>NUCLEOTIDE SEQUENCE [LARGE SCALE GENOMIC DNA]</scope>
    <source>
        <strain evidence="2 3">EXF-2481</strain>
    </source>
</reference>
<evidence type="ECO:0000313" key="2">
    <source>
        <dbReference type="EMBL" id="KEQ95912.1"/>
    </source>
</evidence>